<evidence type="ECO:0000313" key="1">
    <source>
        <dbReference type="EMBL" id="CAM9544076.1"/>
    </source>
</evidence>
<reference evidence="1" key="2">
    <citation type="submission" date="2025-03" db="EMBL/GenBank/DDBJ databases">
        <authorList>
            <consortium name="ELIXIR-Norway"/>
            <consortium name="Elixir Norway"/>
        </authorList>
    </citation>
    <scope>NUCLEOTIDE SEQUENCE</scope>
</reference>
<dbReference type="Proteomes" id="UP001162501">
    <property type="component" value="Chromosome 12"/>
</dbReference>
<organism evidence="1 2">
    <name type="scientific">Rangifer tarandus platyrhynchus</name>
    <name type="common">Svalbard reindeer</name>
    <dbReference type="NCBI Taxonomy" id="3082113"/>
    <lineage>
        <taxon>Eukaryota</taxon>
        <taxon>Metazoa</taxon>
        <taxon>Chordata</taxon>
        <taxon>Craniata</taxon>
        <taxon>Vertebrata</taxon>
        <taxon>Euteleostomi</taxon>
        <taxon>Mammalia</taxon>
        <taxon>Eutheria</taxon>
        <taxon>Laurasiatheria</taxon>
        <taxon>Artiodactyla</taxon>
        <taxon>Ruminantia</taxon>
        <taxon>Pecora</taxon>
        <taxon>Cervidae</taxon>
        <taxon>Odocoileinae</taxon>
        <taxon>Rangifer</taxon>
    </lineage>
</organism>
<sequence>MSGAWHWLLMALTLRRGTSGRARDRQDGLVRPQKASRAGGTLGEYREEGSQSLKDSPIQGQHRAPEQGVILSKMLSENITPVHSCDVCGGFREMMAKMSSCSRDPEAHKDAISFLGPSGFALLISGFNSESQRPLGLEPQESMSPRPRPYTAGPSQGDHRPPRQAGTWMLQVPLAQQGDM</sequence>
<protein>
    <submittedName>
        <fullName evidence="1">Uncharacterized protein</fullName>
    </submittedName>
</protein>
<proteinExistence type="predicted"/>
<gene>
    <name evidence="1" type="ORF">MRATA1EN22A_LOCUS4010</name>
</gene>
<accession>A0AC59YB27</accession>
<name>A0AC59YB27_RANTA</name>
<reference evidence="1" key="1">
    <citation type="submission" date="2023-05" db="EMBL/GenBank/DDBJ databases">
        <authorList>
            <consortium name="ELIXIR-Norway"/>
        </authorList>
    </citation>
    <scope>NUCLEOTIDE SEQUENCE</scope>
</reference>
<evidence type="ECO:0000313" key="2">
    <source>
        <dbReference type="Proteomes" id="UP001162501"/>
    </source>
</evidence>
<dbReference type="EMBL" id="OX596096">
    <property type="protein sequence ID" value="CAM9544076.1"/>
    <property type="molecule type" value="Genomic_DNA"/>
</dbReference>